<dbReference type="SUPFAM" id="SSF49464">
    <property type="entry name" value="Carboxypeptidase regulatory domain-like"/>
    <property type="match status" value="3"/>
</dbReference>
<keyword evidence="1" id="KW-0812">Transmembrane</keyword>
<dbReference type="InterPro" id="IPR008969">
    <property type="entry name" value="CarboxyPept-like_regulatory"/>
</dbReference>
<organism evidence="2 3">
    <name type="scientific">Paludisphaera borealis</name>
    <dbReference type="NCBI Taxonomy" id="1387353"/>
    <lineage>
        <taxon>Bacteria</taxon>
        <taxon>Pseudomonadati</taxon>
        <taxon>Planctomycetota</taxon>
        <taxon>Planctomycetia</taxon>
        <taxon>Isosphaerales</taxon>
        <taxon>Isosphaeraceae</taxon>
        <taxon>Paludisphaera</taxon>
    </lineage>
</organism>
<name>A0A1U7CJL3_9BACT</name>
<dbReference type="Proteomes" id="UP000186309">
    <property type="component" value="Chromosome"/>
</dbReference>
<sequence length="1181" mass="126308">MDGPPWPITWAWGWTMAMLISLACVALGMTIPLSGTVEDAAGRPVAGATVWLGDTIATRKGSEVLATAKTDENGRFRLERAADLVGRGRSWSPTLWAYKPGGRIAHLEFKGDLPAADEPVRLVLGPPASTPVRVLNPDGKPAKGASVRPVYLRIKAPRPPDKLLDRLGATTDADGRATLDGFAPVDVELLDVTVEGQIVQYLPLDPDDGTLTLRPLGRLKVRIVADDPKVLKGWIITASSHPTDAGYQGPTTHWARETTGDDGRIDFPPLATGRITWDAKPPEGSNYLLAKQPGGTVRAGETEEVEIAVRRGVRIEGVVKEESGGAPVAGVQVVVTPLQGNSQSGASPVTDARGRISAVIPPGTTRLTYIEVPKDYFLPPRVQNWVDFEVKEGEERHECAPPPLRKAAHVRGRVVDEAGEPSPWAAVSGSWSLDENGFNTTSTIHAETDARGEFVLGSIPPNARVTVTASSGWTTESDSSVVPKVDEGEPTTIRLRKRPTLALSGRVLGPDGRPLADAQIRVMIRAPVQGFNSGSPFMFGESEEVRTGPDGRYKTPAQLPVKHEYRIEAQASRCEPSMSRWLVGQAVEVPDLVLRRSIGVREAAGWVVDSTGKPVVGAEVFQSGDGPRRTRGVTDADGRFRVAKVPDAPAFLFVAREGYRFLGRRVEPEARAIEFVLRRLDEPPAALLGSAGSPVARDEERAIARDLIAQARKAPGGGGDSQRGPLAVAALVDPDRMVEMIENQVVAVDAGVLTALAIGRSEGDPRKVLEILDAIDSPATASHAALGLFDRLGRSARPAFRRELLDRAERRAHDVGEPGQEASLLARAADRRLDIGDVDRGSALAREAQTVAARPGQQLVPDPLDDLASALARVDLAAALKLLDGQAKPPGVLDMTRAAIAKRIAAANPAEARRLLGVIQENNRWSARRAVCARMVAKDLPAARALAAEGGDAMLAAVLPAFAARALADSDPRAARELLFESVEKLGKLDQIQAAQPAPAVVLARLVPLAVRLDPDRAPSCLWLALSRRPPLPDRELSPVLPDVRQRYLDLAELAALTSRYDRAAAEVVFAPVAARLAALDDEPCGLGNEGPAIFRAAGAFDARAARALLDALPEDPPPLDGRQAGFPNFRHHSKAEARVALAEVLGLPPRLRLREPFMPIGGDDWLEVLDDRGMGRIEGP</sequence>
<dbReference type="RefSeq" id="WP_076343342.1">
    <property type="nucleotide sequence ID" value="NZ_CP019082.1"/>
</dbReference>
<keyword evidence="1" id="KW-1133">Transmembrane helix</keyword>
<evidence type="ECO:0000313" key="3">
    <source>
        <dbReference type="Proteomes" id="UP000186309"/>
    </source>
</evidence>
<protein>
    <recommendedName>
        <fullName evidence="4">Carboxypeptidase regulatory-like domain-containing protein</fullName>
    </recommendedName>
</protein>
<feature type="transmembrane region" description="Helical" evidence="1">
    <location>
        <begin position="12"/>
        <end position="33"/>
    </location>
</feature>
<dbReference type="KEGG" id="pbor:BSF38_00536"/>
<reference evidence="3" key="1">
    <citation type="submission" date="2016-12" db="EMBL/GenBank/DDBJ databases">
        <title>Comparative genomics of four Isosphaeraceae planctomycetes: a common pool of plasmids and glycoside hydrolase genes.</title>
        <authorList>
            <person name="Ivanova A."/>
        </authorList>
    </citation>
    <scope>NUCLEOTIDE SEQUENCE [LARGE SCALE GENOMIC DNA]</scope>
    <source>
        <strain evidence="3">PX4</strain>
    </source>
</reference>
<evidence type="ECO:0000256" key="1">
    <source>
        <dbReference type="SAM" id="Phobius"/>
    </source>
</evidence>
<dbReference type="AlphaFoldDB" id="A0A1U7CJL3"/>
<keyword evidence="1" id="KW-0472">Membrane</keyword>
<evidence type="ECO:0008006" key="4">
    <source>
        <dbReference type="Google" id="ProtNLM"/>
    </source>
</evidence>
<keyword evidence="3" id="KW-1185">Reference proteome</keyword>
<accession>A0A1U7CJL3</accession>
<gene>
    <name evidence="2" type="ORF">BSF38_00536</name>
</gene>
<dbReference type="EMBL" id="CP019082">
    <property type="protein sequence ID" value="APW59122.1"/>
    <property type="molecule type" value="Genomic_DNA"/>
</dbReference>
<dbReference type="OrthoDB" id="222215at2"/>
<evidence type="ECO:0000313" key="2">
    <source>
        <dbReference type="EMBL" id="APW59122.1"/>
    </source>
</evidence>
<proteinExistence type="predicted"/>